<reference evidence="3" key="1">
    <citation type="submission" date="2023-06" db="EMBL/GenBank/DDBJ databases">
        <title>Genome-scale phylogeny and comparative genomics of the fungal order Sordariales.</title>
        <authorList>
            <consortium name="Lawrence Berkeley National Laboratory"/>
            <person name="Hensen N."/>
            <person name="Bonometti L."/>
            <person name="Westerberg I."/>
            <person name="Brannstrom I.O."/>
            <person name="Guillou S."/>
            <person name="Cros-Aarteil S."/>
            <person name="Calhoun S."/>
            <person name="Haridas S."/>
            <person name="Kuo A."/>
            <person name="Mondo S."/>
            <person name="Pangilinan J."/>
            <person name="Riley R."/>
            <person name="LaButti K."/>
            <person name="Andreopoulos B."/>
            <person name="Lipzen A."/>
            <person name="Chen C."/>
            <person name="Yanf M."/>
            <person name="Daum C."/>
            <person name="Ng V."/>
            <person name="Clum A."/>
            <person name="Steindorff A."/>
            <person name="Ohm R."/>
            <person name="Martin F."/>
            <person name="Silar P."/>
            <person name="Natvig D."/>
            <person name="Lalanne C."/>
            <person name="Gautier V."/>
            <person name="Ament-velasquez S.L."/>
            <person name="Kruys A."/>
            <person name="Hutchinson M.I."/>
            <person name="Powell A.J."/>
            <person name="Barry K."/>
            <person name="Miller A.N."/>
            <person name="Grigoriev I.V."/>
            <person name="Debuchy R."/>
            <person name="Gladieux P."/>
            <person name="Thoren M.H."/>
            <person name="Johannesson H."/>
        </authorList>
    </citation>
    <scope>NUCLEOTIDE SEQUENCE</scope>
    <source>
        <strain evidence="3">SMH2392-1A</strain>
    </source>
</reference>
<feature type="region of interest" description="Disordered" evidence="1">
    <location>
        <begin position="1"/>
        <end position="37"/>
    </location>
</feature>
<feature type="compositionally biased region" description="Basic and acidic residues" evidence="1">
    <location>
        <begin position="8"/>
        <end position="21"/>
    </location>
</feature>
<protein>
    <submittedName>
        <fullName evidence="3">Uncharacterized protein</fullName>
    </submittedName>
</protein>
<evidence type="ECO:0000256" key="1">
    <source>
        <dbReference type="SAM" id="MobiDB-lite"/>
    </source>
</evidence>
<keyword evidence="4" id="KW-1185">Reference proteome</keyword>
<dbReference type="GeneID" id="85323545"/>
<accession>A0AA40A565</accession>
<name>A0AA40A565_9PEZI</name>
<keyword evidence="2" id="KW-0472">Membrane</keyword>
<dbReference type="AlphaFoldDB" id="A0AA40A565"/>
<keyword evidence="2" id="KW-1133">Transmembrane helix</keyword>
<sequence>MAPSSKPTARDEGKQELKEKQGGQPPPGHRSGKRNTKIKSVRNSQLKVIHSNTKKGILIEFLLFHFLLVFLVLVFFALHLSNVYWHPPSPSSNVLSALQFVAKAHEALIVTTISTILLDHIRYRLFASTSPGIPLGLVTAPFRLSSAAPTYLASSEFFSTLREWRRLMARDVVTAVLIVYLFIIVLLASPSAAITILPNLSTLPYPESFQTIQSETRGREGVYLDFYKACHFADLYPTLLNASFLEGGNCPTAQPGCPINAIPEVLKQFYEVFLTNLVDFGTSYNFTVRAEQTIRSRLLESSKSFGLNDGGPDSAAEKYYVEVAYATTSPRSLSVNMGLLTELVGRWLRSNGRNWPVRITSTAGDSTGTSLWKQPFVTTHCSHRDSPLEFSKCNGTITDATRFGFPASDNSTISVTVAADTLPCPALNASSAIIIPRTSLSSSPAIEISSALAFETSNNATTLCIISAQWLEAAETFKKPLQPGNVPDFALAEPNLDLHYHGGDSNSSIGSAGSGITGGRGGGGGGQVLTLTQDWLEAFDQCQQPSSPGYFANLTTICGASGGARPNPDAACLAAGLSTGVAEGLSQAMDAHATYYLGSTDDEDRAGRHPGKRTLYRLRSNADLANLEPFVEVDTGTTSDGNSGAAAVRLLLPKYTQMQFAITHDVYAYTFSSGRGAAGGGGGGGGGNVTVYLAFTVLFLYVATAAAHVLLLLVGRTWTSTAWSSPGELLVFAMRGVGDGSAGMGMGMGMGWTLRAVVDEVDPGECEGGSSGPGAVCAGFVVRRDRSRRKKKRASRKQDQPTKMKRLYTYAYCYF</sequence>
<dbReference type="RefSeq" id="XP_060292667.1">
    <property type="nucleotide sequence ID" value="XM_060440275.1"/>
</dbReference>
<evidence type="ECO:0000256" key="2">
    <source>
        <dbReference type="SAM" id="Phobius"/>
    </source>
</evidence>
<comment type="caution">
    <text evidence="3">The sequence shown here is derived from an EMBL/GenBank/DDBJ whole genome shotgun (WGS) entry which is preliminary data.</text>
</comment>
<dbReference type="Proteomes" id="UP001172101">
    <property type="component" value="Unassembled WGS sequence"/>
</dbReference>
<evidence type="ECO:0000313" key="3">
    <source>
        <dbReference type="EMBL" id="KAK0709363.1"/>
    </source>
</evidence>
<evidence type="ECO:0000313" key="4">
    <source>
        <dbReference type="Proteomes" id="UP001172101"/>
    </source>
</evidence>
<feature type="transmembrane region" description="Helical" evidence="2">
    <location>
        <begin position="57"/>
        <end position="80"/>
    </location>
</feature>
<proteinExistence type="predicted"/>
<gene>
    <name evidence="3" type="ORF">B0T26DRAFT_678793</name>
</gene>
<keyword evidence="2" id="KW-0812">Transmembrane</keyword>
<feature type="transmembrane region" description="Helical" evidence="2">
    <location>
        <begin position="172"/>
        <end position="197"/>
    </location>
</feature>
<feature type="transmembrane region" description="Helical" evidence="2">
    <location>
        <begin position="691"/>
        <end position="714"/>
    </location>
</feature>
<feature type="transmembrane region" description="Helical" evidence="2">
    <location>
        <begin position="100"/>
        <end position="118"/>
    </location>
</feature>
<organism evidence="3 4">
    <name type="scientific">Lasiosphaeria miniovina</name>
    <dbReference type="NCBI Taxonomy" id="1954250"/>
    <lineage>
        <taxon>Eukaryota</taxon>
        <taxon>Fungi</taxon>
        <taxon>Dikarya</taxon>
        <taxon>Ascomycota</taxon>
        <taxon>Pezizomycotina</taxon>
        <taxon>Sordariomycetes</taxon>
        <taxon>Sordariomycetidae</taxon>
        <taxon>Sordariales</taxon>
        <taxon>Lasiosphaeriaceae</taxon>
        <taxon>Lasiosphaeria</taxon>
    </lineage>
</organism>
<dbReference type="EMBL" id="JAUIRO010000006">
    <property type="protein sequence ID" value="KAK0709363.1"/>
    <property type="molecule type" value="Genomic_DNA"/>
</dbReference>